<dbReference type="EMBL" id="JAVRJZ010000110">
    <property type="protein sequence ID" value="KAK2703225.1"/>
    <property type="molecule type" value="Genomic_DNA"/>
</dbReference>
<dbReference type="PROSITE" id="PS00217">
    <property type="entry name" value="SUGAR_TRANSPORT_2"/>
    <property type="match status" value="1"/>
</dbReference>
<dbReference type="Proteomes" id="UP001187531">
    <property type="component" value="Unassembled WGS sequence"/>
</dbReference>
<dbReference type="InterPro" id="IPR003663">
    <property type="entry name" value="Sugar/inositol_transpt"/>
</dbReference>
<feature type="transmembrane region" description="Helical" evidence="9">
    <location>
        <begin position="392"/>
        <end position="417"/>
    </location>
</feature>
<keyword evidence="8" id="KW-0813">Transport</keyword>
<keyword evidence="6" id="KW-0325">Glycoprotein</keyword>
<dbReference type="InterPro" id="IPR005828">
    <property type="entry name" value="MFS_sugar_transport-like"/>
</dbReference>
<dbReference type="PROSITE" id="PS50850">
    <property type="entry name" value="MFS"/>
    <property type="match status" value="1"/>
</dbReference>
<dbReference type="Pfam" id="PF00083">
    <property type="entry name" value="Sugar_tr"/>
    <property type="match status" value="1"/>
</dbReference>
<comment type="caution">
    <text evidence="11">The sequence shown here is derived from an EMBL/GenBank/DDBJ whole genome shotgun (WGS) entry which is preliminary data.</text>
</comment>
<dbReference type="EMBL" id="JAVRJZ010000110">
    <property type="protein sequence ID" value="KAK2703224.1"/>
    <property type="molecule type" value="Genomic_DNA"/>
</dbReference>
<keyword evidence="12" id="KW-1185">Reference proteome</keyword>
<dbReference type="PROSITE" id="PS00216">
    <property type="entry name" value="SUGAR_TRANSPORT_1"/>
    <property type="match status" value="1"/>
</dbReference>
<keyword evidence="2" id="KW-1003">Cell membrane</keyword>
<dbReference type="InterPro" id="IPR005829">
    <property type="entry name" value="Sugar_transporter_CS"/>
</dbReference>
<feature type="transmembrane region" description="Helical" evidence="9">
    <location>
        <begin position="153"/>
        <end position="175"/>
    </location>
</feature>
<dbReference type="GO" id="GO:0051119">
    <property type="term" value="F:sugar transmembrane transporter activity"/>
    <property type="evidence" value="ECO:0007669"/>
    <property type="project" value="InterPro"/>
</dbReference>
<sequence length="538" mass="58533">MSWIGKIMSWQISRESEDTSNLVDSENLGCLESQDYVIESNSVVMKEKKISDITLSQVLTAVVVSIGTFMMSYGLAYTSPALISMSENSTYFPVTSEEASWIGSLMPMLALPGGFVGGSMIEKIGRKATIEFSAVPFATAGLLIALAPRIEMIYLGRMLQGFSIGALSVAIAIYLAETTHNSVRGTLAMLPAVFGCLGILLCYALGTFIGWRPLSAVSSLLGFVFFIFAHFLPQSPHWLITKGRRDEAYEVLTSLRRQRFNVHEEIMSIEISTTVDRTSCNYGSLIEPRNVKSLGICILLMLFQQLCGINAVIFYSASIFKDAGSTLDENVSSIIIGVVNLVSSTLAAVFIDRVGRRPLLITSCLIMSLSLLSLGGYFYLKENDPVNMARVGWIPLLLLMIIVGSFALGLGPVPWLLMSEIFSSDVRASASAVAVAVNWSCVFAVTKVFPTLVAKFGSYLMFWSFAVVCSFGCFIIVLIVPETKGKTLEEIQNELNTDLSGTDSRDVTASQTVNESSSNGHINQVIVSECDNLSLESD</sequence>
<evidence type="ECO:0000256" key="7">
    <source>
        <dbReference type="ARBA" id="ARBA00024348"/>
    </source>
</evidence>
<dbReference type="CDD" id="cd17358">
    <property type="entry name" value="MFS_GLUT6_8_Class3_like"/>
    <property type="match status" value="1"/>
</dbReference>
<dbReference type="InterPro" id="IPR020846">
    <property type="entry name" value="MFS_dom"/>
</dbReference>
<evidence type="ECO:0000256" key="5">
    <source>
        <dbReference type="ARBA" id="ARBA00023136"/>
    </source>
</evidence>
<dbReference type="PANTHER" id="PTHR48021">
    <property type="match status" value="1"/>
</dbReference>
<dbReference type="SUPFAM" id="SSF103473">
    <property type="entry name" value="MFS general substrate transporter"/>
    <property type="match status" value="1"/>
</dbReference>
<evidence type="ECO:0000256" key="6">
    <source>
        <dbReference type="ARBA" id="ARBA00023180"/>
    </source>
</evidence>
<feature type="transmembrane region" description="Helical" evidence="9">
    <location>
        <begin position="358"/>
        <end position="380"/>
    </location>
</feature>
<dbReference type="Gene3D" id="1.20.1250.20">
    <property type="entry name" value="MFS general substrate transporter like domains"/>
    <property type="match status" value="2"/>
</dbReference>
<dbReference type="GO" id="GO:0005886">
    <property type="term" value="C:plasma membrane"/>
    <property type="evidence" value="ECO:0007669"/>
    <property type="project" value="UniProtKB-SubCell"/>
</dbReference>
<feature type="transmembrane region" description="Helical" evidence="9">
    <location>
        <begin position="187"/>
        <end position="208"/>
    </location>
</feature>
<reference evidence="11" key="1">
    <citation type="submission" date="2023-07" db="EMBL/GenBank/DDBJ databases">
        <title>Chromosome-level genome assembly of Artemia franciscana.</title>
        <authorList>
            <person name="Jo E."/>
        </authorList>
    </citation>
    <scope>NUCLEOTIDE SEQUENCE</scope>
    <source>
        <tissue evidence="11">Whole body</tissue>
    </source>
</reference>
<evidence type="ECO:0000313" key="11">
    <source>
        <dbReference type="EMBL" id="KAK2703225.1"/>
    </source>
</evidence>
<dbReference type="NCBIfam" id="TIGR00879">
    <property type="entry name" value="SP"/>
    <property type="match status" value="1"/>
</dbReference>
<feature type="transmembrane region" description="Helical" evidence="9">
    <location>
        <begin position="429"/>
        <end position="449"/>
    </location>
</feature>
<feature type="transmembrane region" description="Helical" evidence="9">
    <location>
        <begin position="99"/>
        <end position="121"/>
    </location>
</feature>
<feature type="transmembrane region" description="Helical" evidence="9">
    <location>
        <begin position="461"/>
        <end position="480"/>
    </location>
</feature>
<dbReference type="EMBL" id="JAVRJZ010000110">
    <property type="protein sequence ID" value="KAK2703230.1"/>
    <property type="molecule type" value="Genomic_DNA"/>
</dbReference>
<dbReference type="PANTHER" id="PTHR48021:SF1">
    <property type="entry name" value="GH07001P-RELATED"/>
    <property type="match status" value="1"/>
</dbReference>
<keyword evidence="3 9" id="KW-0812">Transmembrane</keyword>
<evidence type="ECO:0000256" key="4">
    <source>
        <dbReference type="ARBA" id="ARBA00022989"/>
    </source>
</evidence>
<evidence type="ECO:0000259" key="10">
    <source>
        <dbReference type="PROSITE" id="PS50850"/>
    </source>
</evidence>
<dbReference type="InterPro" id="IPR044775">
    <property type="entry name" value="MFS_ERD6/Tret1-like"/>
</dbReference>
<proteinExistence type="inferred from homology"/>
<dbReference type="InterPro" id="IPR036259">
    <property type="entry name" value="MFS_trans_sf"/>
</dbReference>
<dbReference type="EMBL" id="JAVRJZ010000110">
    <property type="protein sequence ID" value="KAK2703229.1"/>
    <property type="molecule type" value="Genomic_DNA"/>
</dbReference>
<dbReference type="PRINTS" id="PR00171">
    <property type="entry name" value="SUGRTRNSPORT"/>
</dbReference>
<feature type="transmembrane region" description="Helical" evidence="9">
    <location>
        <begin position="294"/>
        <end position="319"/>
    </location>
</feature>
<evidence type="ECO:0000256" key="3">
    <source>
        <dbReference type="ARBA" id="ARBA00022692"/>
    </source>
</evidence>
<feature type="transmembrane region" description="Helical" evidence="9">
    <location>
        <begin position="58"/>
        <end position="79"/>
    </location>
</feature>
<keyword evidence="4 9" id="KW-1133">Transmembrane helix</keyword>
<organism evidence="11 12">
    <name type="scientific">Artemia franciscana</name>
    <name type="common">Brine shrimp</name>
    <name type="synonym">Artemia sanfranciscana</name>
    <dbReference type="NCBI Taxonomy" id="6661"/>
    <lineage>
        <taxon>Eukaryota</taxon>
        <taxon>Metazoa</taxon>
        <taxon>Ecdysozoa</taxon>
        <taxon>Arthropoda</taxon>
        <taxon>Crustacea</taxon>
        <taxon>Branchiopoda</taxon>
        <taxon>Anostraca</taxon>
        <taxon>Artemiidae</taxon>
        <taxon>Artemia</taxon>
    </lineage>
</organism>
<dbReference type="FunFam" id="1.20.1250.20:FF:000055">
    <property type="entry name" value="Facilitated trehalose transporter Tret1-2 homolog"/>
    <property type="match status" value="1"/>
</dbReference>
<feature type="transmembrane region" description="Helical" evidence="9">
    <location>
        <begin position="214"/>
        <end position="232"/>
    </location>
</feature>
<accession>A0AA88H2L9</accession>
<gene>
    <name evidence="11" type="ORF">QYM36_018253</name>
</gene>
<dbReference type="AlphaFoldDB" id="A0AA88H2L9"/>
<evidence type="ECO:0000256" key="8">
    <source>
        <dbReference type="RuleBase" id="RU003346"/>
    </source>
</evidence>
<evidence type="ECO:0000256" key="9">
    <source>
        <dbReference type="SAM" id="Phobius"/>
    </source>
</evidence>
<dbReference type="InterPro" id="IPR050549">
    <property type="entry name" value="MFS_Trehalose_Transporter"/>
</dbReference>
<feature type="transmembrane region" description="Helical" evidence="9">
    <location>
        <begin position="128"/>
        <end position="147"/>
    </location>
</feature>
<evidence type="ECO:0000256" key="2">
    <source>
        <dbReference type="ARBA" id="ARBA00022475"/>
    </source>
</evidence>
<evidence type="ECO:0000256" key="1">
    <source>
        <dbReference type="ARBA" id="ARBA00004651"/>
    </source>
</evidence>
<evidence type="ECO:0000313" key="12">
    <source>
        <dbReference type="Proteomes" id="UP001187531"/>
    </source>
</evidence>
<keyword evidence="5 9" id="KW-0472">Membrane</keyword>
<feature type="transmembrane region" description="Helical" evidence="9">
    <location>
        <begin position="331"/>
        <end position="351"/>
    </location>
</feature>
<feature type="domain" description="Major facilitator superfamily (MFS) profile" evidence="10">
    <location>
        <begin position="60"/>
        <end position="484"/>
    </location>
</feature>
<protein>
    <recommendedName>
        <fullName evidence="10">Major facilitator superfamily (MFS) profile domain-containing protein</fullName>
    </recommendedName>
</protein>
<name>A0AA88H2L9_ARTSF</name>
<comment type="similarity">
    <text evidence="7">Belongs to the major facilitator superfamily. Sugar transporter (TC 2.A.1.1) family. Trehalose transporter subfamily.</text>
</comment>
<comment type="subcellular location">
    <subcellularLocation>
        <location evidence="1">Cell membrane</location>
        <topology evidence="1">Multi-pass membrane protein</topology>
    </subcellularLocation>
</comment>